<dbReference type="EMBL" id="LXQA010774305">
    <property type="protein sequence ID" value="MCI70359.1"/>
    <property type="molecule type" value="Genomic_DNA"/>
</dbReference>
<feature type="region of interest" description="Disordered" evidence="1">
    <location>
        <begin position="1"/>
        <end position="41"/>
    </location>
</feature>
<evidence type="ECO:0000313" key="2">
    <source>
        <dbReference type="EMBL" id="MCI70359.1"/>
    </source>
</evidence>
<name>A0A392UA23_9FABA</name>
<proteinExistence type="predicted"/>
<feature type="compositionally biased region" description="Polar residues" evidence="1">
    <location>
        <begin position="30"/>
        <end position="41"/>
    </location>
</feature>
<comment type="caution">
    <text evidence="2">The sequence shown here is derived from an EMBL/GenBank/DDBJ whole genome shotgun (WGS) entry which is preliminary data.</text>
</comment>
<dbReference type="AlphaFoldDB" id="A0A392UA23"/>
<keyword evidence="3" id="KW-1185">Reference proteome</keyword>
<accession>A0A392UA23</accession>
<feature type="compositionally biased region" description="Pro residues" evidence="1">
    <location>
        <begin position="17"/>
        <end position="27"/>
    </location>
</feature>
<dbReference type="Proteomes" id="UP000265520">
    <property type="component" value="Unassembled WGS sequence"/>
</dbReference>
<reference evidence="2 3" key="1">
    <citation type="journal article" date="2018" name="Front. Plant Sci.">
        <title>Red Clover (Trifolium pratense) and Zigzag Clover (T. medium) - A Picture of Genomic Similarities and Differences.</title>
        <authorList>
            <person name="Dluhosova J."/>
            <person name="Istvanek J."/>
            <person name="Nedelnik J."/>
            <person name="Repkova J."/>
        </authorList>
    </citation>
    <scope>NUCLEOTIDE SEQUENCE [LARGE SCALE GENOMIC DNA]</scope>
    <source>
        <strain evidence="3">cv. 10/8</strain>
        <tissue evidence="2">Leaf</tissue>
    </source>
</reference>
<feature type="non-terminal residue" evidence="2">
    <location>
        <position position="41"/>
    </location>
</feature>
<sequence>MHVPTLVPKAIEDSLPMPSPSSDPVPQPEQGRSSSRAGEDH</sequence>
<organism evidence="2 3">
    <name type="scientific">Trifolium medium</name>
    <dbReference type="NCBI Taxonomy" id="97028"/>
    <lineage>
        <taxon>Eukaryota</taxon>
        <taxon>Viridiplantae</taxon>
        <taxon>Streptophyta</taxon>
        <taxon>Embryophyta</taxon>
        <taxon>Tracheophyta</taxon>
        <taxon>Spermatophyta</taxon>
        <taxon>Magnoliopsida</taxon>
        <taxon>eudicotyledons</taxon>
        <taxon>Gunneridae</taxon>
        <taxon>Pentapetalae</taxon>
        <taxon>rosids</taxon>
        <taxon>fabids</taxon>
        <taxon>Fabales</taxon>
        <taxon>Fabaceae</taxon>
        <taxon>Papilionoideae</taxon>
        <taxon>50 kb inversion clade</taxon>
        <taxon>NPAAA clade</taxon>
        <taxon>Hologalegina</taxon>
        <taxon>IRL clade</taxon>
        <taxon>Trifolieae</taxon>
        <taxon>Trifolium</taxon>
    </lineage>
</organism>
<protein>
    <submittedName>
        <fullName evidence="2">Uncharacterized protein</fullName>
    </submittedName>
</protein>
<evidence type="ECO:0000256" key="1">
    <source>
        <dbReference type="SAM" id="MobiDB-lite"/>
    </source>
</evidence>
<evidence type="ECO:0000313" key="3">
    <source>
        <dbReference type="Proteomes" id="UP000265520"/>
    </source>
</evidence>